<feature type="compositionally biased region" description="Low complexity" evidence="1">
    <location>
        <begin position="18"/>
        <end position="28"/>
    </location>
</feature>
<dbReference type="Proteomes" id="UP001283361">
    <property type="component" value="Unassembled WGS sequence"/>
</dbReference>
<evidence type="ECO:0000313" key="3">
    <source>
        <dbReference type="Proteomes" id="UP001283361"/>
    </source>
</evidence>
<dbReference type="AlphaFoldDB" id="A0AAE1EA59"/>
<gene>
    <name evidence="2" type="ORF">RRG08_051415</name>
</gene>
<sequence>MLHLGDHSNPSLDRSRGKSSSSSARIVSQGFRESQGAFVRVTCSESNRSLKDRKGESGHSSQTEAWCRDQQICSTDQMTARKVMIIIHLTFQTSLAPEDGLSLTFITSNMNWCLPLASSVHGRIIL</sequence>
<reference evidence="2" key="1">
    <citation type="journal article" date="2023" name="G3 (Bethesda)">
        <title>A reference genome for the long-term kleptoplast-retaining sea slug Elysia crispata morphotype clarki.</title>
        <authorList>
            <person name="Eastman K.E."/>
            <person name="Pendleton A.L."/>
            <person name="Shaikh M.A."/>
            <person name="Suttiyut T."/>
            <person name="Ogas R."/>
            <person name="Tomko P."/>
            <person name="Gavelis G."/>
            <person name="Widhalm J.R."/>
            <person name="Wisecaver J.H."/>
        </authorList>
    </citation>
    <scope>NUCLEOTIDE SEQUENCE</scope>
    <source>
        <strain evidence="2">ECLA1</strain>
    </source>
</reference>
<accession>A0AAE1EA59</accession>
<protein>
    <submittedName>
        <fullName evidence="2">Uncharacterized protein</fullName>
    </submittedName>
</protein>
<proteinExistence type="predicted"/>
<evidence type="ECO:0000256" key="1">
    <source>
        <dbReference type="SAM" id="MobiDB-lite"/>
    </source>
</evidence>
<organism evidence="2 3">
    <name type="scientific">Elysia crispata</name>
    <name type="common">lettuce slug</name>
    <dbReference type="NCBI Taxonomy" id="231223"/>
    <lineage>
        <taxon>Eukaryota</taxon>
        <taxon>Metazoa</taxon>
        <taxon>Spiralia</taxon>
        <taxon>Lophotrochozoa</taxon>
        <taxon>Mollusca</taxon>
        <taxon>Gastropoda</taxon>
        <taxon>Heterobranchia</taxon>
        <taxon>Euthyneura</taxon>
        <taxon>Panpulmonata</taxon>
        <taxon>Sacoglossa</taxon>
        <taxon>Placobranchoidea</taxon>
        <taxon>Plakobranchidae</taxon>
        <taxon>Elysia</taxon>
    </lineage>
</organism>
<evidence type="ECO:0000313" key="2">
    <source>
        <dbReference type="EMBL" id="KAK3799140.1"/>
    </source>
</evidence>
<name>A0AAE1EA59_9GAST</name>
<comment type="caution">
    <text evidence="2">The sequence shown here is derived from an EMBL/GenBank/DDBJ whole genome shotgun (WGS) entry which is preliminary data.</text>
</comment>
<feature type="region of interest" description="Disordered" evidence="1">
    <location>
        <begin position="1"/>
        <end position="30"/>
    </location>
</feature>
<dbReference type="EMBL" id="JAWDGP010000593">
    <property type="protein sequence ID" value="KAK3799140.1"/>
    <property type="molecule type" value="Genomic_DNA"/>
</dbReference>
<keyword evidence="3" id="KW-1185">Reference proteome</keyword>